<feature type="domain" description="HTH gntR-type" evidence="4">
    <location>
        <begin position="14"/>
        <end position="82"/>
    </location>
</feature>
<dbReference type="PROSITE" id="PS50949">
    <property type="entry name" value="HTH_GNTR"/>
    <property type="match status" value="1"/>
</dbReference>
<evidence type="ECO:0000256" key="1">
    <source>
        <dbReference type="ARBA" id="ARBA00023015"/>
    </source>
</evidence>
<reference evidence="5 6" key="1">
    <citation type="submission" date="2019-05" db="EMBL/GenBank/DDBJ databases">
        <authorList>
            <person name="Lee S.D."/>
        </authorList>
    </citation>
    <scope>NUCLEOTIDE SEQUENCE [LARGE SCALE GENOMIC DNA]</scope>
    <source>
        <strain evidence="5 6">GH2-6</strain>
    </source>
</reference>
<dbReference type="InterPro" id="IPR011663">
    <property type="entry name" value="UTRA"/>
</dbReference>
<dbReference type="OrthoDB" id="7173258at2"/>
<dbReference type="SUPFAM" id="SSF64288">
    <property type="entry name" value="Chorismate lyase-like"/>
    <property type="match status" value="1"/>
</dbReference>
<protein>
    <submittedName>
        <fullName evidence="5">GntR family transcriptional regulator</fullName>
    </submittedName>
</protein>
<dbReference type="GO" id="GO:0045892">
    <property type="term" value="P:negative regulation of DNA-templated transcription"/>
    <property type="evidence" value="ECO:0007669"/>
    <property type="project" value="TreeGrafter"/>
</dbReference>
<evidence type="ECO:0000313" key="5">
    <source>
        <dbReference type="EMBL" id="TNB49151.1"/>
    </source>
</evidence>
<keyword evidence="3" id="KW-0804">Transcription</keyword>
<keyword evidence="6" id="KW-1185">Reference proteome</keyword>
<dbReference type="GO" id="GO:0003700">
    <property type="term" value="F:DNA-binding transcription factor activity"/>
    <property type="evidence" value="ECO:0007669"/>
    <property type="project" value="InterPro"/>
</dbReference>
<sequence length="249" mass="26842">MQALFDNIDLAGDGPLYRRLKSGIQAAIARGALAGGTALPPERDLAERIGVSRVTVRRAIAELTSEGILTRRHGAGTFVAAPADRIEQKLKRLTSFTEDMKARGLAPHSRWLERGLQQASAEEAAVLAIAPGGHVARLSRIRFANNRPMALEHTALPGDIMDAPASIGPSLYAALAERGVRLQRATERITATILTDEQAELLEVPTCAPALAIVRTGFDAAGRAIEFTRSFYRSDIYDLVAELTYSEEG</sequence>
<dbReference type="GO" id="GO:0003677">
    <property type="term" value="F:DNA binding"/>
    <property type="evidence" value="ECO:0007669"/>
    <property type="project" value="UniProtKB-KW"/>
</dbReference>
<dbReference type="InterPro" id="IPR028978">
    <property type="entry name" value="Chorismate_lyase_/UTRA_dom_sf"/>
</dbReference>
<dbReference type="CDD" id="cd07377">
    <property type="entry name" value="WHTH_GntR"/>
    <property type="match status" value="1"/>
</dbReference>
<dbReference type="InterPro" id="IPR001034">
    <property type="entry name" value="DeoR_HTH"/>
</dbReference>
<comment type="caution">
    <text evidence="5">The sequence shown here is derived from an EMBL/GenBank/DDBJ whole genome shotgun (WGS) entry which is preliminary data.</text>
</comment>
<reference evidence="5 6" key="2">
    <citation type="submission" date="2019-06" db="EMBL/GenBank/DDBJ databases">
        <title>Martelella lutilitoris sp. nov., isolated from a tidal mudflat.</title>
        <authorList>
            <person name="Kim Y.-J."/>
        </authorList>
    </citation>
    <scope>NUCLEOTIDE SEQUENCE [LARGE SCALE GENOMIC DNA]</scope>
    <source>
        <strain evidence="5 6">GH2-6</strain>
    </source>
</reference>
<evidence type="ECO:0000259" key="4">
    <source>
        <dbReference type="PROSITE" id="PS50949"/>
    </source>
</evidence>
<keyword evidence="2" id="KW-0238">DNA-binding</keyword>
<dbReference type="PANTHER" id="PTHR44846">
    <property type="entry name" value="MANNOSYL-D-GLYCERATE TRANSPORT/METABOLISM SYSTEM REPRESSOR MNGR-RELATED"/>
    <property type="match status" value="1"/>
</dbReference>
<dbReference type="SMART" id="SM00345">
    <property type="entry name" value="HTH_GNTR"/>
    <property type="match status" value="1"/>
</dbReference>
<dbReference type="Proteomes" id="UP000307874">
    <property type="component" value="Unassembled WGS sequence"/>
</dbReference>
<evidence type="ECO:0000256" key="3">
    <source>
        <dbReference type="ARBA" id="ARBA00023163"/>
    </source>
</evidence>
<dbReference type="InterPro" id="IPR050679">
    <property type="entry name" value="Bact_HTH_transcr_reg"/>
</dbReference>
<evidence type="ECO:0000256" key="2">
    <source>
        <dbReference type="ARBA" id="ARBA00023125"/>
    </source>
</evidence>
<dbReference type="EMBL" id="VCLB01000002">
    <property type="protein sequence ID" value="TNB49151.1"/>
    <property type="molecule type" value="Genomic_DNA"/>
</dbReference>
<accession>A0A5C4JVH7</accession>
<organism evidence="5 6">
    <name type="scientific">Martelella lutilitoris</name>
    <dbReference type="NCBI Taxonomy" id="2583532"/>
    <lineage>
        <taxon>Bacteria</taxon>
        <taxon>Pseudomonadati</taxon>
        <taxon>Pseudomonadota</taxon>
        <taxon>Alphaproteobacteria</taxon>
        <taxon>Hyphomicrobiales</taxon>
        <taxon>Aurantimonadaceae</taxon>
        <taxon>Martelella</taxon>
    </lineage>
</organism>
<evidence type="ECO:0000313" key="6">
    <source>
        <dbReference type="Proteomes" id="UP000307874"/>
    </source>
</evidence>
<dbReference type="PRINTS" id="PR00037">
    <property type="entry name" value="HTHLACR"/>
</dbReference>
<dbReference type="InterPro" id="IPR036388">
    <property type="entry name" value="WH-like_DNA-bd_sf"/>
</dbReference>
<dbReference type="PRINTS" id="PR00035">
    <property type="entry name" value="HTHGNTR"/>
</dbReference>
<dbReference type="Gene3D" id="1.10.10.10">
    <property type="entry name" value="Winged helix-like DNA-binding domain superfamily/Winged helix DNA-binding domain"/>
    <property type="match status" value="1"/>
</dbReference>
<dbReference type="InterPro" id="IPR036390">
    <property type="entry name" value="WH_DNA-bd_sf"/>
</dbReference>
<dbReference type="InterPro" id="IPR000524">
    <property type="entry name" value="Tscrpt_reg_HTH_GntR"/>
</dbReference>
<proteinExistence type="predicted"/>
<dbReference type="Gene3D" id="3.40.1410.10">
    <property type="entry name" value="Chorismate lyase-like"/>
    <property type="match status" value="1"/>
</dbReference>
<dbReference type="AlphaFoldDB" id="A0A5C4JVH7"/>
<keyword evidence="1" id="KW-0805">Transcription regulation</keyword>
<gene>
    <name evidence="5" type="ORF">FF124_03930</name>
</gene>
<dbReference type="SUPFAM" id="SSF46785">
    <property type="entry name" value="Winged helix' DNA-binding domain"/>
    <property type="match status" value="1"/>
</dbReference>
<dbReference type="Pfam" id="PF00392">
    <property type="entry name" value="GntR"/>
    <property type="match status" value="1"/>
</dbReference>
<dbReference type="SMART" id="SM00866">
    <property type="entry name" value="UTRA"/>
    <property type="match status" value="1"/>
</dbReference>
<dbReference type="RefSeq" id="WP_138747183.1">
    <property type="nucleotide sequence ID" value="NZ_VCLB01000002.1"/>
</dbReference>
<name>A0A5C4JVH7_9HYPH</name>
<dbReference type="PANTHER" id="PTHR44846:SF1">
    <property type="entry name" value="MANNOSYL-D-GLYCERATE TRANSPORT_METABOLISM SYSTEM REPRESSOR MNGR-RELATED"/>
    <property type="match status" value="1"/>
</dbReference>
<dbReference type="Pfam" id="PF07702">
    <property type="entry name" value="UTRA"/>
    <property type="match status" value="1"/>
</dbReference>